<organism evidence="3 4">
    <name type="scientific">Paenibacillus arenilitoris</name>
    <dbReference type="NCBI Taxonomy" id="2772299"/>
    <lineage>
        <taxon>Bacteria</taxon>
        <taxon>Bacillati</taxon>
        <taxon>Bacillota</taxon>
        <taxon>Bacilli</taxon>
        <taxon>Bacillales</taxon>
        <taxon>Paenibacillaceae</taxon>
        <taxon>Paenibacillus</taxon>
    </lineage>
</organism>
<dbReference type="Pfam" id="PF00395">
    <property type="entry name" value="SLH"/>
    <property type="match status" value="2"/>
</dbReference>
<dbReference type="InterPro" id="IPR001119">
    <property type="entry name" value="SLH_dom"/>
</dbReference>
<name>A0A927CHV9_9BACL</name>
<evidence type="ECO:0000256" key="1">
    <source>
        <dbReference type="SAM" id="MobiDB-lite"/>
    </source>
</evidence>
<keyword evidence="4" id="KW-1185">Reference proteome</keyword>
<accession>A0A927CHV9</accession>
<dbReference type="EMBL" id="JACXIY010000009">
    <property type="protein sequence ID" value="MBD2868393.1"/>
    <property type="molecule type" value="Genomic_DNA"/>
</dbReference>
<sequence length="854" mass="89904">MRETSNSLVSKENSQQPKHFRGGKTKVMKKKLAAFALASALVIPTAVPAFAATPSDVVGKPVQSAVEELSALGIIQGYEDGTFKPDNAITRAELAKIIVIATGNETAASLMQNVKPSYKDVKANAWYTGYINVATTKGIIQGYNGNYRPSDNVKFEEVVAIIVRALGYQDKYLSGSWPYNVLLQADEIGLFGNIDIATGTLANRGIVAELTSNALGETLVGYDADGNQVDVDKNGKVITTGSPLVPLINKLGSSADKVLTAASLNSDKEVGLNGSREDTAASFFVTGGKKLAGLLGHTVSVLYNKDGDVLAVTDAQDAKNIVVATSDAINDVGDSTYIEVNDGAKEYEALSNLFIYDNTDSQANTYDLANGKEVVLQLNGDGKVQALLVNDWDANILLDEVVAYNDYSRVTTKNGGTFKVVSSSAISLNGEAVALADLKEDDVINVLVNDAGEAINVVATRNVVTGKLESVGLSGSDVTYQVGGKSYVAIQDGDDLTAANIGTEYTYYLNKDGKIVYYATASAVDNSQYAVVYEAPDAPVSRLIDGEVTLPVWYKVVYYSLKDSKKVTAYTKDADVITLDEKLIELKFDGDGNIALTPAQVSAAVNLNAAYEVNEVTATKLTVETGATDMNYVLNSNTIYLKVTVDGADTTVAVGAAADVSKGDEVVVKAEAGVAKYVVVTSDGDAADLPAVNGLLVSTKKVATSATESTYSAFIKVDGEDKEFAIDGDAYTTLNTLTKYDLVKLTDDGVANNALYEDVAHVARTAEAGTLTVDNATKTIVAAGANYVVTADTQIYVTQDTFDSVSVGSFTDLRVAADGTNYGTGANQYKVVVQASGVSYGGIAEAGVIIVKAY</sequence>
<evidence type="ECO:0000313" key="4">
    <source>
        <dbReference type="Proteomes" id="UP000632125"/>
    </source>
</evidence>
<feature type="compositionally biased region" description="Polar residues" evidence="1">
    <location>
        <begin position="1"/>
        <end position="17"/>
    </location>
</feature>
<gene>
    <name evidence="3" type="ORF">IDH41_07385</name>
</gene>
<dbReference type="Proteomes" id="UP000632125">
    <property type="component" value="Unassembled WGS sequence"/>
</dbReference>
<feature type="domain" description="SLH" evidence="2">
    <location>
        <begin position="114"/>
        <end position="176"/>
    </location>
</feature>
<dbReference type="PROSITE" id="PS51272">
    <property type="entry name" value="SLH"/>
    <property type="match status" value="2"/>
</dbReference>
<proteinExistence type="predicted"/>
<comment type="caution">
    <text evidence="3">The sequence shown here is derived from an EMBL/GenBank/DDBJ whole genome shotgun (WGS) entry which is preliminary data.</text>
</comment>
<evidence type="ECO:0000259" key="2">
    <source>
        <dbReference type="PROSITE" id="PS51272"/>
    </source>
</evidence>
<protein>
    <submittedName>
        <fullName evidence="3">S-layer homology domain-containing protein</fullName>
    </submittedName>
</protein>
<feature type="region of interest" description="Disordered" evidence="1">
    <location>
        <begin position="1"/>
        <end position="24"/>
    </location>
</feature>
<feature type="domain" description="SLH" evidence="2">
    <location>
        <begin position="49"/>
        <end position="112"/>
    </location>
</feature>
<reference evidence="3" key="1">
    <citation type="submission" date="2020-09" db="EMBL/GenBank/DDBJ databases">
        <title>A novel bacterium of genus Paenibacillus, isolated from South China Sea.</title>
        <authorList>
            <person name="Huang H."/>
            <person name="Mo K."/>
            <person name="Hu Y."/>
        </authorList>
    </citation>
    <scope>NUCLEOTIDE SEQUENCE</scope>
    <source>
        <strain evidence="3">IB182493</strain>
    </source>
</reference>
<dbReference type="RefSeq" id="WP_190859658.1">
    <property type="nucleotide sequence ID" value="NZ_JACXIY010000009.1"/>
</dbReference>
<dbReference type="AlphaFoldDB" id="A0A927CHV9"/>
<evidence type="ECO:0000313" key="3">
    <source>
        <dbReference type="EMBL" id="MBD2868393.1"/>
    </source>
</evidence>